<feature type="transmembrane region" description="Helical" evidence="1">
    <location>
        <begin position="63"/>
        <end position="85"/>
    </location>
</feature>
<dbReference type="PANTHER" id="PTHR36028">
    <property type="entry name" value="OSJNBB0050O03.8 PROTEIN"/>
    <property type="match status" value="1"/>
</dbReference>
<dbReference type="KEGG" id="aly:9327437"/>
<accession>D7KAW4</accession>
<name>D7KAW4_ARALL</name>
<dbReference type="AlphaFoldDB" id="D7KAW4"/>
<evidence type="ECO:0000313" key="3">
    <source>
        <dbReference type="Proteomes" id="UP000008694"/>
    </source>
</evidence>
<keyword evidence="1" id="KW-0472">Membrane</keyword>
<keyword evidence="1" id="KW-1133">Transmembrane helix</keyword>
<dbReference type="Proteomes" id="UP000008694">
    <property type="component" value="Unassembled WGS sequence"/>
</dbReference>
<reference evidence="3" key="1">
    <citation type="journal article" date="2011" name="Nat. Genet.">
        <title>The Arabidopsis lyrata genome sequence and the basis of rapid genome size change.</title>
        <authorList>
            <person name="Hu T.T."/>
            <person name="Pattyn P."/>
            <person name="Bakker E.G."/>
            <person name="Cao J."/>
            <person name="Cheng J.-F."/>
            <person name="Clark R.M."/>
            <person name="Fahlgren N."/>
            <person name="Fawcett J.A."/>
            <person name="Grimwood J."/>
            <person name="Gundlach H."/>
            <person name="Haberer G."/>
            <person name="Hollister J.D."/>
            <person name="Ossowski S."/>
            <person name="Ottilar R.P."/>
            <person name="Salamov A.A."/>
            <person name="Schneeberger K."/>
            <person name="Spannagl M."/>
            <person name="Wang X."/>
            <person name="Yang L."/>
            <person name="Nasrallah M.E."/>
            <person name="Bergelson J."/>
            <person name="Carrington J.C."/>
            <person name="Gaut B.S."/>
            <person name="Schmutz J."/>
            <person name="Mayer K.F.X."/>
            <person name="Van de Peer Y."/>
            <person name="Grigoriev I.V."/>
            <person name="Nordborg M."/>
            <person name="Weigel D."/>
            <person name="Guo Y.-L."/>
        </authorList>
    </citation>
    <scope>NUCLEOTIDE SEQUENCE [LARGE SCALE GENOMIC DNA]</scope>
    <source>
        <strain evidence="3">cv. MN47</strain>
    </source>
</reference>
<proteinExistence type="predicted"/>
<dbReference type="OrthoDB" id="850010at2759"/>
<dbReference type="HOGENOM" id="CLU_2029854_0_0_1"/>
<keyword evidence="1" id="KW-0812">Transmembrane</keyword>
<keyword evidence="3" id="KW-1185">Reference proteome</keyword>
<evidence type="ECO:0000313" key="2">
    <source>
        <dbReference type="EMBL" id="EFH67634.1"/>
    </source>
</evidence>
<gene>
    <name evidence="2" type="ORF">ARALYDRAFT_891559</name>
</gene>
<protein>
    <submittedName>
        <fullName evidence="2">Uncharacterized protein</fullName>
    </submittedName>
</protein>
<dbReference type="Gramene" id="scaffold_104353.1">
    <property type="protein sequence ID" value="scaffold_104353.1"/>
    <property type="gene ID" value="scaffold_104353.1"/>
</dbReference>
<dbReference type="PANTHER" id="PTHR36028:SF9">
    <property type="entry name" value="ATP SYNTHASE E CHAIN"/>
    <property type="match status" value="1"/>
</dbReference>
<sequence length="122" mass="13996">MSLSTTPSLTGSDFFTGDSKTLPEIRSFVGFIRRYLIRRRLCRKIGFIRRLRRNLERLCWNPLYSGTSTLALVARASAFGLVLIYRNIKLKALKLQENGRFVSNRCQTANASVQYRTGAKFK</sequence>
<organism evidence="3">
    <name type="scientific">Arabidopsis lyrata subsp. lyrata</name>
    <name type="common">Lyre-leaved rock-cress</name>
    <dbReference type="NCBI Taxonomy" id="81972"/>
    <lineage>
        <taxon>Eukaryota</taxon>
        <taxon>Viridiplantae</taxon>
        <taxon>Streptophyta</taxon>
        <taxon>Embryophyta</taxon>
        <taxon>Tracheophyta</taxon>
        <taxon>Spermatophyta</taxon>
        <taxon>Magnoliopsida</taxon>
        <taxon>eudicotyledons</taxon>
        <taxon>Gunneridae</taxon>
        <taxon>Pentapetalae</taxon>
        <taxon>rosids</taxon>
        <taxon>malvids</taxon>
        <taxon>Brassicales</taxon>
        <taxon>Brassicaceae</taxon>
        <taxon>Camelineae</taxon>
        <taxon>Arabidopsis</taxon>
    </lineage>
</organism>
<evidence type="ECO:0000256" key="1">
    <source>
        <dbReference type="SAM" id="Phobius"/>
    </source>
</evidence>
<dbReference type="EMBL" id="GL348713">
    <property type="protein sequence ID" value="EFH67634.1"/>
    <property type="molecule type" value="Genomic_DNA"/>
</dbReference>